<accession>A0A830FUG2</accession>
<dbReference type="EMBL" id="BMON01000002">
    <property type="protein sequence ID" value="GGM39890.1"/>
    <property type="molecule type" value="Genomic_DNA"/>
</dbReference>
<dbReference type="Proteomes" id="UP000656367">
    <property type="component" value="Unassembled WGS sequence"/>
</dbReference>
<reference evidence="1" key="2">
    <citation type="submission" date="2020-09" db="EMBL/GenBank/DDBJ databases">
        <authorList>
            <person name="Sun Q."/>
            <person name="Ohkuma M."/>
        </authorList>
    </citation>
    <scope>NUCLEOTIDE SEQUENCE</scope>
    <source>
        <strain evidence="1">JCM 15759</strain>
    </source>
</reference>
<evidence type="ECO:0000313" key="2">
    <source>
        <dbReference type="Proteomes" id="UP000656367"/>
    </source>
</evidence>
<gene>
    <name evidence="1" type="ORF">GCM10009006_21270</name>
</gene>
<sequence>MPVGEWVLSVVCQLRRMVEECDTCGRSVSAEEAIRRETFADLDTNRWQTLCCPNCGARLRTIFVGPDS</sequence>
<comment type="caution">
    <text evidence="1">The sequence shown here is derived from an EMBL/GenBank/DDBJ whole genome shotgun (WGS) entry which is preliminary data.</text>
</comment>
<organism evidence="1 2">
    <name type="scientific">Haloarcula argentinensis</name>
    <dbReference type="NCBI Taxonomy" id="43776"/>
    <lineage>
        <taxon>Archaea</taxon>
        <taxon>Methanobacteriati</taxon>
        <taxon>Methanobacteriota</taxon>
        <taxon>Stenosarchaea group</taxon>
        <taxon>Halobacteria</taxon>
        <taxon>Halobacteriales</taxon>
        <taxon>Haloarculaceae</taxon>
        <taxon>Haloarcula</taxon>
    </lineage>
</organism>
<name>A0A830FUG2_HALAR</name>
<protein>
    <submittedName>
        <fullName evidence="1">Uncharacterized protein</fullName>
    </submittedName>
</protein>
<dbReference type="AlphaFoldDB" id="A0A830FUG2"/>
<reference evidence="1" key="1">
    <citation type="journal article" date="2014" name="Int. J. Syst. Evol. Microbiol.">
        <title>Complete genome sequence of Corynebacterium casei LMG S-19264T (=DSM 44701T), isolated from a smear-ripened cheese.</title>
        <authorList>
            <consortium name="US DOE Joint Genome Institute (JGI-PGF)"/>
            <person name="Walter F."/>
            <person name="Albersmeier A."/>
            <person name="Kalinowski J."/>
            <person name="Ruckert C."/>
        </authorList>
    </citation>
    <scope>NUCLEOTIDE SEQUENCE</scope>
    <source>
        <strain evidence="1">JCM 15759</strain>
    </source>
</reference>
<evidence type="ECO:0000313" key="1">
    <source>
        <dbReference type="EMBL" id="GGM39890.1"/>
    </source>
</evidence>
<proteinExistence type="predicted"/>